<dbReference type="AlphaFoldDB" id="A0AAV1T978"/>
<comment type="caution">
    <text evidence="2">The sequence shown here is derived from an EMBL/GenBank/DDBJ whole genome shotgun (WGS) entry which is preliminary data.</text>
</comment>
<feature type="region of interest" description="Disordered" evidence="1">
    <location>
        <begin position="1"/>
        <end position="45"/>
    </location>
</feature>
<protein>
    <submittedName>
        <fullName evidence="2">Uncharacterized protein</fullName>
    </submittedName>
</protein>
<evidence type="ECO:0000313" key="3">
    <source>
        <dbReference type="Proteomes" id="UP001162060"/>
    </source>
</evidence>
<evidence type="ECO:0000256" key="1">
    <source>
        <dbReference type="SAM" id="MobiDB-lite"/>
    </source>
</evidence>
<evidence type="ECO:0000313" key="2">
    <source>
        <dbReference type="EMBL" id="CAK7904135.1"/>
    </source>
</evidence>
<proteinExistence type="predicted"/>
<accession>A0AAV1T978</accession>
<dbReference type="Proteomes" id="UP001162060">
    <property type="component" value="Unassembled WGS sequence"/>
</dbReference>
<gene>
    <name evidence="2" type="ORF">PM001_LOCUS2848</name>
</gene>
<dbReference type="EMBL" id="CAKLBY020000028">
    <property type="protein sequence ID" value="CAK7904135.1"/>
    <property type="molecule type" value="Genomic_DNA"/>
</dbReference>
<reference evidence="2" key="1">
    <citation type="submission" date="2024-01" db="EMBL/GenBank/DDBJ databases">
        <authorList>
            <person name="Webb A."/>
        </authorList>
    </citation>
    <scope>NUCLEOTIDE SEQUENCE</scope>
    <source>
        <strain evidence="2">Pm1</strain>
    </source>
</reference>
<organism evidence="2 3">
    <name type="scientific">Peronospora matthiolae</name>
    <dbReference type="NCBI Taxonomy" id="2874970"/>
    <lineage>
        <taxon>Eukaryota</taxon>
        <taxon>Sar</taxon>
        <taxon>Stramenopiles</taxon>
        <taxon>Oomycota</taxon>
        <taxon>Peronosporomycetes</taxon>
        <taxon>Peronosporales</taxon>
        <taxon>Peronosporaceae</taxon>
        <taxon>Peronospora</taxon>
    </lineage>
</organism>
<name>A0AAV1T978_9STRA</name>
<sequence>MVRKTVSKTSGTAASPIVPKSSDSQFRQRTDTGCHGEISFFPSSD</sequence>